<protein>
    <submittedName>
        <fullName evidence="2">DgyrCDS6664</fullName>
    </submittedName>
</protein>
<evidence type="ECO:0000313" key="3">
    <source>
        <dbReference type="Proteomes" id="UP000549394"/>
    </source>
</evidence>
<dbReference type="AlphaFoldDB" id="A0A7I8VNR0"/>
<evidence type="ECO:0000256" key="1">
    <source>
        <dbReference type="SAM" id="SignalP"/>
    </source>
</evidence>
<gene>
    <name evidence="2" type="ORF">DGYR_LOCUS6380</name>
</gene>
<evidence type="ECO:0000313" key="2">
    <source>
        <dbReference type="EMBL" id="CAD5117919.1"/>
    </source>
</evidence>
<comment type="caution">
    <text evidence="2">The sequence shown here is derived from an EMBL/GenBank/DDBJ whole genome shotgun (WGS) entry which is preliminary data.</text>
</comment>
<dbReference type="OrthoDB" id="6119812at2759"/>
<sequence length="110" mass="12647">MYVKALLLLVFVVAVSSMSLQTADEGQQFKRTQTEDDESRATWLDTREDLLSNFKNFVYSSVVELVNENKLDGSVLSAPSKDKRGRWQGFCFRRNKQGKFLPYICWKGGK</sequence>
<feature type="chain" id="PRO_5029509135" evidence="1">
    <location>
        <begin position="18"/>
        <end position="110"/>
    </location>
</feature>
<keyword evidence="1" id="KW-0732">Signal</keyword>
<keyword evidence="3" id="KW-1185">Reference proteome</keyword>
<reference evidence="2 3" key="1">
    <citation type="submission" date="2020-08" db="EMBL/GenBank/DDBJ databases">
        <authorList>
            <person name="Hejnol A."/>
        </authorList>
    </citation>
    <scope>NUCLEOTIDE SEQUENCE [LARGE SCALE GENOMIC DNA]</scope>
</reference>
<dbReference type="EMBL" id="CAJFCJ010000007">
    <property type="protein sequence ID" value="CAD5117919.1"/>
    <property type="molecule type" value="Genomic_DNA"/>
</dbReference>
<organism evidence="2 3">
    <name type="scientific">Dimorphilus gyrociliatus</name>
    <dbReference type="NCBI Taxonomy" id="2664684"/>
    <lineage>
        <taxon>Eukaryota</taxon>
        <taxon>Metazoa</taxon>
        <taxon>Spiralia</taxon>
        <taxon>Lophotrochozoa</taxon>
        <taxon>Annelida</taxon>
        <taxon>Polychaeta</taxon>
        <taxon>Polychaeta incertae sedis</taxon>
        <taxon>Dinophilidae</taxon>
        <taxon>Dimorphilus</taxon>
    </lineage>
</organism>
<proteinExistence type="predicted"/>
<accession>A0A7I8VNR0</accession>
<dbReference type="Proteomes" id="UP000549394">
    <property type="component" value="Unassembled WGS sequence"/>
</dbReference>
<name>A0A7I8VNR0_9ANNE</name>
<feature type="signal peptide" evidence="1">
    <location>
        <begin position="1"/>
        <end position="17"/>
    </location>
</feature>